<organism evidence="2 3">
    <name type="scientific">Trifolium medium</name>
    <dbReference type="NCBI Taxonomy" id="97028"/>
    <lineage>
        <taxon>Eukaryota</taxon>
        <taxon>Viridiplantae</taxon>
        <taxon>Streptophyta</taxon>
        <taxon>Embryophyta</taxon>
        <taxon>Tracheophyta</taxon>
        <taxon>Spermatophyta</taxon>
        <taxon>Magnoliopsida</taxon>
        <taxon>eudicotyledons</taxon>
        <taxon>Gunneridae</taxon>
        <taxon>Pentapetalae</taxon>
        <taxon>rosids</taxon>
        <taxon>fabids</taxon>
        <taxon>Fabales</taxon>
        <taxon>Fabaceae</taxon>
        <taxon>Papilionoideae</taxon>
        <taxon>50 kb inversion clade</taxon>
        <taxon>NPAAA clade</taxon>
        <taxon>Hologalegina</taxon>
        <taxon>IRL clade</taxon>
        <taxon>Trifolieae</taxon>
        <taxon>Trifolium</taxon>
    </lineage>
</organism>
<dbReference type="Proteomes" id="UP000265520">
    <property type="component" value="Unassembled WGS sequence"/>
</dbReference>
<proteinExistence type="predicted"/>
<reference evidence="2 3" key="1">
    <citation type="journal article" date="2018" name="Front. Plant Sci.">
        <title>Red Clover (Trifolium pratense) and Zigzag Clover (T. medium) - A Picture of Genomic Similarities and Differences.</title>
        <authorList>
            <person name="Dluhosova J."/>
            <person name="Istvanek J."/>
            <person name="Nedelnik J."/>
            <person name="Repkova J."/>
        </authorList>
    </citation>
    <scope>NUCLEOTIDE SEQUENCE [LARGE SCALE GENOMIC DNA]</scope>
    <source>
        <strain evidence="3">cv. 10/8</strain>
        <tissue evidence="2">Leaf</tissue>
    </source>
</reference>
<protein>
    <submittedName>
        <fullName evidence="2">Uncharacterized protein</fullName>
    </submittedName>
</protein>
<feature type="compositionally biased region" description="Pro residues" evidence="1">
    <location>
        <begin position="45"/>
        <end position="60"/>
    </location>
</feature>
<dbReference type="AlphaFoldDB" id="A0A392U8K0"/>
<evidence type="ECO:0000313" key="2">
    <source>
        <dbReference type="EMBL" id="MCI68716.1"/>
    </source>
</evidence>
<feature type="region of interest" description="Disordered" evidence="1">
    <location>
        <begin position="44"/>
        <end position="75"/>
    </location>
</feature>
<evidence type="ECO:0000313" key="3">
    <source>
        <dbReference type="Proteomes" id="UP000265520"/>
    </source>
</evidence>
<comment type="caution">
    <text evidence="2">The sequence shown here is derived from an EMBL/GenBank/DDBJ whole genome shotgun (WGS) entry which is preliminary data.</text>
</comment>
<feature type="non-terminal residue" evidence="2">
    <location>
        <position position="75"/>
    </location>
</feature>
<evidence type="ECO:0000256" key="1">
    <source>
        <dbReference type="SAM" id="MobiDB-lite"/>
    </source>
</evidence>
<dbReference type="EMBL" id="LXQA010741485">
    <property type="protein sequence ID" value="MCI68716.1"/>
    <property type="molecule type" value="Genomic_DNA"/>
</dbReference>
<keyword evidence="3" id="KW-1185">Reference proteome</keyword>
<sequence>MALILMAIVPKIDGQVMSVTPNPRPLCPSQFALVNYACGRLPFMPAAPPEPVEPPPAPPSPDDDGGDDDDDDDDD</sequence>
<name>A0A392U8K0_9FABA</name>
<accession>A0A392U8K0</accession>
<feature type="compositionally biased region" description="Acidic residues" evidence="1">
    <location>
        <begin position="61"/>
        <end position="75"/>
    </location>
</feature>